<dbReference type="EMBL" id="LUGG01000001">
    <property type="protein sequence ID" value="OBZ79530.1"/>
    <property type="molecule type" value="Genomic_DNA"/>
</dbReference>
<dbReference type="GO" id="GO:0008677">
    <property type="term" value="F:2-dehydropantoate 2-reductase activity"/>
    <property type="evidence" value="ECO:0007669"/>
    <property type="project" value="TreeGrafter"/>
</dbReference>
<dbReference type="InterPro" id="IPR050838">
    <property type="entry name" value="Ketopantoate_reductase"/>
</dbReference>
<feature type="region of interest" description="Disordered" evidence="3">
    <location>
        <begin position="82"/>
        <end position="103"/>
    </location>
</feature>
<evidence type="ECO:0000256" key="3">
    <source>
        <dbReference type="SAM" id="MobiDB-lite"/>
    </source>
</evidence>
<dbReference type="OrthoDB" id="73846at2759"/>
<dbReference type="PANTHER" id="PTHR43765">
    <property type="entry name" value="2-DEHYDROPANTOATE 2-REDUCTASE-RELATED"/>
    <property type="match status" value="1"/>
</dbReference>
<name>A0A1C7MRN7_GRIFR</name>
<keyword evidence="2" id="KW-0560">Oxidoreductase</keyword>
<sequence>MSTITTDPCPPYATLRAARSPFTASVHSSMSTWPIDSLIITTKAYATNAVINGLLPASPATPPSSFSRRNGHVRKAYHDTFRNPQRRPNLSSPPIPTASGTRISCTSPTGIGAIELGIIPDPSARLRGLYAQPRYPRPEQKLQLDDIMSPTEANPDLRYQSLRNTIAALTNAEGLNATWRPLDVQMAMRRKVVVNSIINPITALLLYQR</sequence>
<evidence type="ECO:0000313" key="5">
    <source>
        <dbReference type="Proteomes" id="UP000092993"/>
    </source>
</evidence>
<dbReference type="GO" id="GO:0050661">
    <property type="term" value="F:NADP binding"/>
    <property type="evidence" value="ECO:0007669"/>
    <property type="project" value="TreeGrafter"/>
</dbReference>
<keyword evidence="1" id="KW-0521">NADP</keyword>
<evidence type="ECO:0000256" key="1">
    <source>
        <dbReference type="ARBA" id="ARBA00022857"/>
    </source>
</evidence>
<protein>
    <recommendedName>
        <fullName evidence="6">Ketopantoate reductase C-terminal domain-containing protein</fullName>
    </recommendedName>
</protein>
<dbReference type="Proteomes" id="UP000092993">
    <property type="component" value="Unassembled WGS sequence"/>
</dbReference>
<evidence type="ECO:0008006" key="6">
    <source>
        <dbReference type="Google" id="ProtNLM"/>
    </source>
</evidence>
<evidence type="ECO:0000256" key="2">
    <source>
        <dbReference type="ARBA" id="ARBA00023002"/>
    </source>
</evidence>
<proteinExistence type="predicted"/>
<dbReference type="GO" id="GO:0005739">
    <property type="term" value="C:mitochondrion"/>
    <property type="evidence" value="ECO:0007669"/>
    <property type="project" value="TreeGrafter"/>
</dbReference>
<dbReference type="AlphaFoldDB" id="A0A1C7MRN7"/>
<organism evidence="4 5">
    <name type="scientific">Grifola frondosa</name>
    <name type="common">Maitake</name>
    <name type="synonym">Polyporus frondosus</name>
    <dbReference type="NCBI Taxonomy" id="5627"/>
    <lineage>
        <taxon>Eukaryota</taxon>
        <taxon>Fungi</taxon>
        <taxon>Dikarya</taxon>
        <taxon>Basidiomycota</taxon>
        <taxon>Agaricomycotina</taxon>
        <taxon>Agaricomycetes</taxon>
        <taxon>Polyporales</taxon>
        <taxon>Grifolaceae</taxon>
        <taxon>Grifola</taxon>
    </lineage>
</organism>
<gene>
    <name evidence="4" type="ORF">A0H81_01220</name>
</gene>
<comment type="caution">
    <text evidence="4">The sequence shown here is derived from an EMBL/GenBank/DDBJ whole genome shotgun (WGS) entry which is preliminary data.</text>
</comment>
<reference evidence="4 5" key="1">
    <citation type="submission" date="2016-03" db="EMBL/GenBank/DDBJ databases">
        <title>Whole genome sequencing of Grifola frondosa 9006-11.</title>
        <authorList>
            <person name="Min B."/>
            <person name="Park H."/>
            <person name="Kim J.-G."/>
            <person name="Cho H."/>
            <person name="Oh Y.-L."/>
            <person name="Kong W.-S."/>
            <person name="Choi I.-G."/>
        </authorList>
    </citation>
    <scope>NUCLEOTIDE SEQUENCE [LARGE SCALE GENOMIC DNA]</scope>
    <source>
        <strain evidence="4 5">9006-11</strain>
    </source>
</reference>
<accession>A0A1C7MRN7</accession>
<evidence type="ECO:0000313" key="4">
    <source>
        <dbReference type="EMBL" id="OBZ79530.1"/>
    </source>
</evidence>
<keyword evidence="5" id="KW-1185">Reference proteome</keyword>
<dbReference type="STRING" id="5627.A0A1C7MRN7"/>
<dbReference type="PANTHER" id="PTHR43765:SF2">
    <property type="entry name" value="2-DEHYDROPANTOATE 2-REDUCTASE"/>
    <property type="match status" value="1"/>
</dbReference>